<dbReference type="GO" id="GO:0035861">
    <property type="term" value="C:site of double-strand break"/>
    <property type="evidence" value="ECO:0007669"/>
    <property type="project" value="TreeGrafter"/>
</dbReference>
<name>A0A9D4QVT5_DREPO</name>
<dbReference type="PANTHER" id="PTHR21315:SF2">
    <property type="entry name" value="APRATAXIN AND PNK-LIKE FACTOR"/>
    <property type="match status" value="1"/>
</dbReference>
<feature type="compositionally biased region" description="Basic residues" evidence="1">
    <location>
        <begin position="407"/>
        <end position="429"/>
    </location>
</feature>
<dbReference type="InterPro" id="IPR019406">
    <property type="entry name" value="APLF_PBZ"/>
</dbReference>
<evidence type="ECO:0000313" key="4">
    <source>
        <dbReference type="Proteomes" id="UP000828390"/>
    </source>
</evidence>
<dbReference type="InterPro" id="IPR008984">
    <property type="entry name" value="SMAD_FHA_dom_sf"/>
</dbReference>
<feature type="domain" description="PBZ-type" evidence="2">
    <location>
        <begin position="527"/>
        <end position="552"/>
    </location>
</feature>
<feature type="region of interest" description="Disordered" evidence="1">
    <location>
        <begin position="167"/>
        <end position="567"/>
    </location>
</feature>
<feature type="compositionally biased region" description="Basic residues" evidence="1">
    <location>
        <begin position="378"/>
        <end position="388"/>
    </location>
</feature>
<protein>
    <recommendedName>
        <fullName evidence="2">PBZ-type domain-containing protein</fullName>
    </recommendedName>
</protein>
<feature type="compositionally biased region" description="Basic and acidic residues" evidence="1">
    <location>
        <begin position="507"/>
        <end position="520"/>
    </location>
</feature>
<sequence>MSAISIVKLDDSNTQPITIEEGKTVIGRGAFLQVTDKRVSRNHGVLEVSDGKLYLTPTHTNPCFFKKTPKGSVEIMKKDERRLLENGHIFGLLPDSLYFKVSCPVTENGTTKSKPNRKSEPKEIVEEETSLITNKWNGIVKPEGGLDMTLPLQKKRKLPDWMVQMAKSSPMKNSSKPHARKVSTSQPSTKKAARKKKTESEDDEDFEMEAEEEEEEVVTTTKRGRTVKRKSYAGSDDDDDDDDWEVEEFKPKKRSPAKKATPKAKPKPRARKKAVSSEEEELEEEEEIKPKKERKGAGDITPGTSRANRAAREKRKSYVDDFMDFSDEDVPKESVEKDEDSDFVMSASEEEEEDSGSDWEEEIKSASQKKSKPQGSRRSSRTVGKRKRYADSDEDLESSEDEYVPRSSKKRRAAIPPAKRGRRGARRKRTSSDDEEESSSDDYVAPKRDPKTKRPKKGSVSEEEDEELEEEEEEVTPKKKRGRGKAAKEEESSDEDDVDGDDDDDDKSSGKGRDKVEKVRQLKSKHRPPCMFGKKCYRKNPEHFAEFSHPGDVSYDEQSDLEDDDIPDCPYGSTCYRTNTSHLKQYRHHTNDKEERTPNGVCPADQ</sequence>
<dbReference type="Gene3D" id="2.60.200.20">
    <property type="match status" value="1"/>
</dbReference>
<feature type="compositionally biased region" description="Acidic residues" evidence="1">
    <location>
        <begin position="554"/>
        <end position="567"/>
    </location>
</feature>
<feature type="domain" description="PBZ-type" evidence="2">
    <location>
        <begin position="567"/>
        <end position="588"/>
    </location>
</feature>
<reference evidence="3" key="1">
    <citation type="journal article" date="2019" name="bioRxiv">
        <title>The Genome of the Zebra Mussel, Dreissena polymorpha: A Resource for Invasive Species Research.</title>
        <authorList>
            <person name="McCartney M.A."/>
            <person name="Auch B."/>
            <person name="Kono T."/>
            <person name="Mallez S."/>
            <person name="Zhang Y."/>
            <person name="Obille A."/>
            <person name="Becker A."/>
            <person name="Abrahante J.E."/>
            <person name="Garbe J."/>
            <person name="Badalamenti J.P."/>
            <person name="Herman A."/>
            <person name="Mangelson H."/>
            <person name="Liachko I."/>
            <person name="Sullivan S."/>
            <person name="Sone E.D."/>
            <person name="Koren S."/>
            <person name="Silverstein K.A.T."/>
            <person name="Beckman K.B."/>
            <person name="Gohl D.M."/>
        </authorList>
    </citation>
    <scope>NUCLEOTIDE SEQUENCE</scope>
    <source>
        <strain evidence="3">Duluth1</strain>
        <tissue evidence="3">Whole animal</tissue>
    </source>
</reference>
<feature type="compositionally biased region" description="Basic residues" evidence="1">
    <location>
        <begin position="251"/>
        <end position="274"/>
    </location>
</feature>
<dbReference type="GO" id="GO:0005634">
    <property type="term" value="C:nucleus"/>
    <property type="evidence" value="ECO:0007669"/>
    <property type="project" value="TreeGrafter"/>
</dbReference>
<keyword evidence="4" id="KW-1185">Reference proteome</keyword>
<feature type="compositionally biased region" description="Basic residues" evidence="1">
    <location>
        <begin position="222"/>
        <end position="231"/>
    </location>
</feature>
<dbReference type="GO" id="GO:0008408">
    <property type="term" value="F:3'-5' exonuclease activity"/>
    <property type="evidence" value="ECO:0007669"/>
    <property type="project" value="InterPro"/>
</dbReference>
<reference evidence="3" key="2">
    <citation type="submission" date="2020-11" db="EMBL/GenBank/DDBJ databases">
        <authorList>
            <person name="McCartney M.A."/>
            <person name="Auch B."/>
            <person name="Kono T."/>
            <person name="Mallez S."/>
            <person name="Becker A."/>
            <person name="Gohl D.M."/>
            <person name="Silverstein K.A.T."/>
            <person name="Koren S."/>
            <person name="Bechman K.B."/>
            <person name="Herman A."/>
            <person name="Abrahante J.E."/>
            <person name="Garbe J."/>
        </authorList>
    </citation>
    <scope>NUCLEOTIDE SEQUENCE</scope>
    <source>
        <strain evidence="3">Duluth1</strain>
        <tissue evidence="3">Whole animal</tissue>
    </source>
</reference>
<evidence type="ECO:0000256" key="1">
    <source>
        <dbReference type="SAM" id="MobiDB-lite"/>
    </source>
</evidence>
<feature type="compositionally biased region" description="Acidic residues" evidence="1">
    <location>
        <begin position="491"/>
        <end position="506"/>
    </location>
</feature>
<dbReference type="SUPFAM" id="SSF49879">
    <property type="entry name" value="SMAD/FHA domain"/>
    <property type="match status" value="1"/>
</dbReference>
<dbReference type="Proteomes" id="UP000828390">
    <property type="component" value="Unassembled WGS sequence"/>
</dbReference>
<evidence type="ECO:0000313" key="3">
    <source>
        <dbReference type="EMBL" id="KAH3845384.1"/>
    </source>
</evidence>
<comment type="caution">
    <text evidence="3">The sequence shown here is derived from an EMBL/GenBank/DDBJ whole genome shotgun (WGS) entry which is preliminary data.</text>
</comment>
<accession>A0A9D4QVT5</accession>
<dbReference type="GO" id="GO:0003906">
    <property type="term" value="F:DNA-(apurinic or apyrimidinic site) endonuclease activity"/>
    <property type="evidence" value="ECO:0007669"/>
    <property type="project" value="InterPro"/>
</dbReference>
<feature type="compositionally biased region" description="Acidic residues" evidence="1">
    <location>
        <begin position="392"/>
        <end position="402"/>
    </location>
</feature>
<proteinExistence type="predicted"/>
<feature type="region of interest" description="Disordered" evidence="1">
    <location>
        <begin position="585"/>
        <end position="606"/>
    </location>
</feature>
<gene>
    <name evidence="3" type="ORF">DPMN_087663</name>
</gene>
<feature type="compositionally biased region" description="Acidic residues" evidence="1">
    <location>
        <begin position="200"/>
        <end position="217"/>
    </location>
</feature>
<feature type="compositionally biased region" description="Acidic residues" evidence="1">
    <location>
        <begin position="277"/>
        <end position="287"/>
    </location>
</feature>
<feature type="compositionally biased region" description="Acidic residues" evidence="1">
    <location>
        <begin position="235"/>
        <end position="246"/>
    </location>
</feature>
<feature type="compositionally biased region" description="Acidic residues" evidence="1">
    <location>
        <begin position="461"/>
        <end position="474"/>
    </location>
</feature>
<dbReference type="FunFam" id="2.60.200.20:FF:000061">
    <property type="entry name" value="Zgc:165656 protein"/>
    <property type="match status" value="1"/>
</dbReference>
<organism evidence="3 4">
    <name type="scientific">Dreissena polymorpha</name>
    <name type="common">Zebra mussel</name>
    <name type="synonym">Mytilus polymorpha</name>
    <dbReference type="NCBI Taxonomy" id="45954"/>
    <lineage>
        <taxon>Eukaryota</taxon>
        <taxon>Metazoa</taxon>
        <taxon>Spiralia</taxon>
        <taxon>Lophotrochozoa</taxon>
        <taxon>Mollusca</taxon>
        <taxon>Bivalvia</taxon>
        <taxon>Autobranchia</taxon>
        <taxon>Heteroconchia</taxon>
        <taxon>Euheterodonta</taxon>
        <taxon>Imparidentia</taxon>
        <taxon>Neoheterodontei</taxon>
        <taxon>Myida</taxon>
        <taxon>Dreissenoidea</taxon>
        <taxon>Dreissenidae</taxon>
        <taxon>Dreissena</taxon>
    </lineage>
</organism>
<dbReference type="InterPro" id="IPR039253">
    <property type="entry name" value="APLF"/>
</dbReference>
<dbReference type="GO" id="GO:0006302">
    <property type="term" value="P:double-strand break repair"/>
    <property type="evidence" value="ECO:0007669"/>
    <property type="project" value="InterPro"/>
</dbReference>
<dbReference type="EMBL" id="JAIWYP010000003">
    <property type="protein sequence ID" value="KAH3845384.1"/>
    <property type="molecule type" value="Genomic_DNA"/>
</dbReference>
<dbReference type="Pfam" id="PF10283">
    <property type="entry name" value="zf-CCHH"/>
    <property type="match status" value="2"/>
</dbReference>
<evidence type="ECO:0000259" key="2">
    <source>
        <dbReference type="Pfam" id="PF10283"/>
    </source>
</evidence>
<dbReference type="PANTHER" id="PTHR21315">
    <property type="entry name" value="APRATAXIN AND PNK-LIKE FACTOR-RELATED"/>
    <property type="match status" value="1"/>
</dbReference>
<feature type="compositionally biased region" description="Acidic residues" evidence="1">
    <location>
        <begin position="336"/>
        <end position="361"/>
    </location>
</feature>
<dbReference type="AlphaFoldDB" id="A0A9D4QVT5"/>